<protein>
    <submittedName>
        <fullName evidence="2">Acetyltransferase</fullName>
    </submittedName>
</protein>
<reference evidence="2" key="2">
    <citation type="submission" date="2023-06" db="EMBL/GenBank/DDBJ databases">
        <authorList>
            <consortium name="Lawrence Berkeley National Laboratory"/>
            <person name="Haridas S."/>
            <person name="Hensen N."/>
            <person name="Bonometti L."/>
            <person name="Westerberg I."/>
            <person name="Brannstrom I.O."/>
            <person name="Guillou S."/>
            <person name="Cros-Aarteil S."/>
            <person name="Calhoun S."/>
            <person name="Kuo A."/>
            <person name="Mondo S."/>
            <person name="Pangilinan J."/>
            <person name="Riley R."/>
            <person name="LaButti K."/>
            <person name="Andreopoulos B."/>
            <person name="Lipzen A."/>
            <person name="Chen C."/>
            <person name="Yanf M."/>
            <person name="Daum C."/>
            <person name="Ng V."/>
            <person name="Clum A."/>
            <person name="Steindorff A."/>
            <person name="Ohm R."/>
            <person name="Martin F."/>
            <person name="Silar P."/>
            <person name="Natvig D."/>
            <person name="Lalanne C."/>
            <person name="Gautier V."/>
            <person name="Ament-velasquez S.L."/>
            <person name="Kruys A."/>
            <person name="Hutchinson M.I."/>
            <person name="Powell A.J."/>
            <person name="Barry K."/>
            <person name="Miller A.N."/>
            <person name="Grigoriev I.V."/>
            <person name="Debuchy R."/>
            <person name="Gladieux P."/>
            <person name="Thoren M.H."/>
            <person name="Johannesson H."/>
        </authorList>
    </citation>
    <scope>NUCLEOTIDE SEQUENCE</scope>
    <source>
        <strain evidence="2">CBS 232.78</strain>
    </source>
</reference>
<sequence>MSKEPVSPLANERLKLTPFLAERHADSYFAQTAAHPKLYAHMPLGPFESKADFVSQFLDGMIGQKPGWAAFAIIDKTRPASAEDDEGELAGMISFINTSDTHLFTEIGGVLIFPKYQRTHVNTNAVGLMLQRALGSPQEGGMGLRRVQWLANSMNAPSIRVAERFGFRHEAVLRWHYVFVDGLKKGKVGNGRPLPPGSPEGSLGRDSVVLSLCWDDWQEGGAREKVEGLMARKK</sequence>
<reference evidence="2" key="1">
    <citation type="journal article" date="2023" name="Mol. Phylogenet. Evol.">
        <title>Genome-scale phylogeny and comparative genomics of the fungal order Sordariales.</title>
        <authorList>
            <person name="Hensen N."/>
            <person name="Bonometti L."/>
            <person name="Westerberg I."/>
            <person name="Brannstrom I.O."/>
            <person name="Guillou S."/>
            <person name="Cros-Aarteil S."/>
            <person name="Calhoun S."/>
            <person name="Haridas S."/>
            <person name="Kuo A."/>
            <person name="Mondo S."/>
            <person name="Pangilinan J."/>
            <person name="Riley R."/>
            <person name="LaButti K."/>
            <person name="Andreopoulos B."/>
            <person name="Lipzen A."/>
            <person name="Chen C."/>
            <person name="Yan M."/>
            <person name="Daum C."/>
            <person name="Ng V."/>
            <person name="Clum A."/>
            <person name="Steindorff A."/>
            <person name="Ohm R.A."/>
            <person name="Martin F."/>
            <person name="Silar P."/>
            <person name="Natvig D.O."/>
            <person name="Lalanne C."/>
            <person name="Gautier V."/>
            <person name="Ament-Velasquez S.L."/>
            <person name="Kruys A."/>
            <person name="Hutchinson M.I."/>
            <person name="Powell A.J."/>
            <person name="Barry K."/>
            <person name="Miller A.N."/>
            <person name="Grigoriev I.V."/>
            <person name="Debuchy R."/>
            <person name="Gladieux P."/>
            <person name="Hiltunen Thoren M."/>
            <person name="Johannesson H."/>
        </authorList>
    </citation>
    <scope>NUCLEOTIDE SEQUENCE</scope>
    <source>
        <strain evidence="2">CBS 232.78</strain>
    </source>
</reference>
<organism evidence="2 3">
    <name type="scientific">Podospora didyma</name>
    <dbReference type="NCBI Taxonomy" id="330526"/>
    <lineage>
        <taxon>Eukaryota</taxon>
        <taxon>Fungi</taxon>
        <taxon>Dikarya</taxon>
        <taxon>Ascomycota</taxon>
        <taxon>Pezizomycotina</taxon>
        <taxon>Sordariomycetes</taxon>
        <taxon>Sordariomycetidae</taxon>
        <taxon>Sordariales</taxon>
        <taxon>Podosporaceae</taxon>
        <taxon>Podospora</taxon>
    </lineage>
</organism>
<feature type="domain" description="N-acetyltransferase" evidence="1">
    <location>
        <begin position="39"/>
        <end position="195"/>
    </location>
</feature>
<dbReference type="Pfam" id="PF13302">
    <property type="entry name" value="Acetyltransf_3"/>
    <property type="match status" value="1"/>
</dbReference>
<gene>
    <name evidence="2" type="ORF">B0H63DRAFT_434083</name>
</gene>
<dbReference type="Gene3D" id="3.40.630.30">
    <property type="match status" value="1"/>
</dbReference>
<proteinExistence type="predicted"/>
<dbReference type="PANTHER" id="PTHR43441:SF5">
    <property type="entry name" value="FAMILY ACETYLTRANSFERASE, PUTATIVE-RELATED"/>
    <property type="match status" value="1"/>
</dbReference>
<evidence type="ECO:0000259" key="1">
    <source>
        <dbReference type="PROSITE" id="PS51186"/>
    </source>
</evidence>
<dbReference type="InterPro" id="IPR016181">
    <property type="entry name" value="Acyl_CoA_acyltransferase"/>
</dbReference>
<keyword evidence="3" id="KW-1185">Reference proteome</keyword>
<evidence type="ECO:0000313" key="2">
    <source>
        <dbReference type="EMBL" id="KAK3386196.1"/>
    </source>
</evidence>
<evidence type="ECO:0000313" key="3">
    <source>
        <dbReference type="Proteomes" id="UP001285441"/>
    </source>
</evidence>
<dbReference type="AlphaFoldDB" id="A0AAE0U0C9"/>
<dbReference type="SUPFAM" id="SSF55729">
    <property type="entry name" value="Acyl-CoA N-acyltransferases (Nat)"/>
    <property type="match status" value="1"/>
</dbReference>
<name>A0AAE0U0C9_9PEZI</name>
<dbReference type="GO" id="GO:1990189">
    <property type="term" value="F:protein N-terminal-serine acetyltransferase activity"/>
    <property type="evidence" value="ECO:0007669"/>
    <property type="project" value="TreeGrafter"/>
</dbReference>
<dbReference type="PANTHER" id="PTHR43441">
    <property type="entry name" value="RIBOSOMAL-PROTEIN-SERINE ACETYLTRANSFERASE"/>
    <property type="match status" value="1"/>
</dbReference>
<accession>A0AAE0U0C9</accession>
<dbReference type="GO" id="GO:0008999">
    <property type="term" value="F:protein-N-terminal-alanine acetyltransferase activity"/>
    <property type="evidence" value="ECO:0007669"/>
    <property type="project" value="TreeGrafter"/>
</dbReference>
<comment type="caution">
    <text evidence="2">The sequence shown here is derived from an EMBL/GenBank/DDBJ whole genome shotgun (WGS) entry which is preliminary data.</text>
</comment>
<dbReference type="PROSITE" id="PS51186">
    <property type="entry name" value="GNAT"/>
    <property type="match status" value="1"/>
</dbReference>
<dbReference type="InterPro" id="IPR051908">
    <property type="entry name" value="Ribosomal_N-acetyltransferase"/>
</dbReference>
<dbReference type="Proteomes" id="UP001285441">
    <property type="component" value="Unassembled WGS sequence"/>
</dbReference>
<dbReference type="EMBL" id="JAULSW010000004">
    <property type="protein sequence ID" value="KAK3386196.1"/>
    <property type="molecule type" value="Genomic_DNA"/>
</dbReference>
<dbReference type="InterPro" id="IPR000182">
    <property type="entry name" value="GNAT_dom"/>
</dbReference>